<name>A0A0R1ZDZ0_9LACO</name>
<dbReference type="EMBL" id="AYYZ01000012">
    <property type="protein sequence ID" value="KRM52910.1"/>
    <property type="molecule type" value="Genomic_DNA"/>
</dbReference>
<protein>
    <submittedName>
        <fullName evidence="1">Uncharacterized protein</fullName>
    </submittedName>
</protein>
<reference evidence="1 2" key="1">
    <citation type="journal article" date="2015" name="Genome Announc.">
        <title>Expanding the biotechnology potential of lactobacilli through comparative genomics of 213 strains and associated genera.</title>
        <authorList>
            <person name="Sun Z."/>
            <person name="Harris H.M."/>
            <person name="McCann A."/>
            <person name="Guo C."/>
            <person name="Argimon S."/>
            <person name="Zhang W."/>
            <person name="Yang X."/>
            <person name="Jeffery I.B."/>
            <person name="Cooney J.C."/>
            <person name="Kagawa T.F."/>
            <person name="Liu W."/>
            <person name="Song Y."/>
            <person name="Salvetti E."/>
            <person name="Wrobel A."/>
            <person name="Rasinkangas P."/>
            <person name="Parkhill J."/>
            <person name="Rea M.C."/>
            <person name="O'Sullivan O."/>
            <person name="Ritari J."/>
            <person name="Douillard F.P."/>
            <person name="Paul Ross R."/>
            <person name="Yang R."/>
            <person name="Briner A.E."/>
            <person name="Felis G.E."/>
            <person name="de Vos W.M."/>
            <person name="Barrangou R."/>
            <person name="Klaenhammer T.R."/>
            <person name="Caufield P.W."/>
            <person name="Cui Y."/>
            <person name="Zhang H."/>
            <person name="O'Toole P.W."/>
        </authorList>
    </citation>
    <scope>NUCLEOTIDE SEQUENCE [LARGE SCALE GENOMIC DNA]</scope>
    <source>
        <strain evidence="1 2">DSM 20653</strain>
    </source>
</reference>
<dbReference type="Proteomes" id="UP000051291">
    <property type="component" value="Unassembled WGS sequence"/>
</dbReference>
<sequence length="55" mass="6588">MVDLVLSHQFSNLFCLFNNSLYIFNFTKKLNFNNSKIKNKLVNQENIPYLLDFKN</sequence>
<accession>A0A0R1ZDZ0</accession>
<organism evidence="1 2">
    <name type="scientific">Ligilactobacillus araffinosus DSM 20653</name>
    <dbReference type="NCBI Taxonomy" id="1423820"/>
    <lineage>
        <taxon>Bacteria</taxon>
        <taxon>Bacillati</taxon>
        <taxon>Bacillota</taxon>
        <taxon>Bacilli</taxon>
        <taxon>Lactobacillales</taxon>
        <taxon>Lactobacillaceae</taxon>
        <taxon>Ligilactobacillus</taxon>
    </lineage>
</organism>
<proteinExistence type="predicted"/>
<keyword evidence="2" id="KW-1185">Reference proteome</keyword>
<gene>
    <name evidence="1" type="ORF">FC64_GL000187</name>
</gene>
<dbReference type="AlphaFoldDB" id="A0A0R1ZDZ0"/>
<evidence type="ECO:0000313" key="2">
    <source>
        <dbReference type="Proteomes" id="UP000051291"/>
    </source>
</evidence>
<comment type="caution">
    <text evidence="1">The sequence shown here is derived from an EMBL/GenBank/DDBJ whole genome shotgun (WGS) entry which is preliminary data.</text>
</comment>
<evidence type="ECO:0000313" key="1">
    <source>
        <dbReference type="EMBL" id="KRM52910.1"/>
    </source>
</evidence>